<name>A0AAN6B5H6_BACCE</name>
<protein>
    <submittedName>
        <fullName evidence="1">Uncharacterized protein</fullName>
    </submittedName>
</protein>
<accession>A0AAN6B5H6</accession>
<comment type="caution">
    <text evidence="1">The sequence shown here is derived from an EMBL/GenBank/DDBJ whole genome shotgun (WGS) entry which is preliminary data.</text>
</comment>
<organism evidence="1 2">
    <name type="scientific">Bacillus cereus</name>
    <dbReference type="NCBI Taxonomy" id="1396"/>
    <lineage>
        <taxon>Bacteria</taxon>
        <taxon>Bacillati</taxon>
        <taxon>Bacillota</taxon>
        <taxon>Bacilli</taxon>
        <taxon>Bacillales</taxon>
        <taxon>Bacillaceae</taxon>
        <taxon>Bacillus</taxon>
        <taxon>Bacillus cereus group</taxon>
    </lineage>
</organism>
<dbReference type="AlphaFoldDB" id="A0AAN6B5H6"/>
<gene>
    <name evidence="1" type="ORF">F8165_23165</name>
</gene>
<evidence type="ECO:0000313" key="1">
    <source>
        <dbReference type="EMBL" id="KAB2447217.1"/>
    </source>
</evidence>
<proteinExistence type="predicted"/>
<sequence>MHYLSFNDLFRFIQMPITFFTYLSRHLWAVRPPPQNSAKAKKLGGALLIKVSLYSVSKTLQNKKIGIDNYISIPIFL</sequence>
<dbReference type="EMBL" id="WBPI01000022">
    <property type="protein sequence ID" value="KAB2447217.1"/>
    <property type="molecule type" value="Genomic_DNA"/>
</dbReference>
<reference evidence="1 2" key="1">
    <citation type="submission" date="2019-10" db="EMBL/GenBank/DDBJ databases">
        <title>Bacillus from the desert of Cuatro Cinegas, Coahuila.</title>
        <authorList>
            <person name="Olmedo-Alvarez G."/>
            <person name="Saldana S."/>
            <person name="Barcelo D."/>
        </authorList>
    </citation>
    <scope>NUCLEOTIDE SEQUENCE [LARGE SCALE GENOMIC DNA]</scope>
    <source>
        <strain evidence="1 2">CH316_11T</strain>
    </source>
</reference>
<dbReference type="Proteomes" id="UP000461739">
    <property type="component" value="Unassembled WGS sequence"/>
</dbReference>
<evidence type="ECO:0000313" key="2">
    <source>
        <dbReference type="Proteomes" id="UP000461739"/>
    </source>
</evidence>